<gene>
    <name evidence="3" type="primary">Aste57867_18730</name>
    <name evidence="2" type="ORF">As57867_018666</name>
    <name evidence="3" type="ORF">ASTE57867_18730</name>
</gene>
<keyword evidence="4" id="KW-1185">Reference proteome</keyword>
<protein>
    <submittedName>
        <fullName evidence="3">Aste57867_18730 protein</fullName>
    </submittedName>
</protein>
<dbReference type="EMBL" id="CAADRA010006429">
    <property type="protein sequence ID" value="VFT95464.1"/>
    <property type="molecule type" value="Genomic_DNA"/>
</dbReference>
<evidence type="ECO:0000256" key="1">
    <source>
        <dbReference type="SAM" id="MobiDB-lite"/>
    </source>
</evidence>
<proteinExistence type="predicted"/>
<feature type="region of interest" description="Disordered" evidence="1">
    <location>
        <begin position="1"/>
        <end position="23"/>
    </location>
</feature>
<evidence type="ECO:0000313" key="2">
    <source>
        <dbReference type="EMBL" id="KAF0689860.1"/>
    </source>
</evidence>
<reference evidence="2" key="2">
    <citation type="submission" date="2019-06" db="EMBL/GenBank/DDBJ databases">
        <title>Genomics analysis of Aphanomyces spp. identifies a new class of oomycete effector associated with host adaptation.</title>
        <authorList>
            <person name="Gaulin E."/>
        </authorList>
    </citation>
    <scope>NUCLEOTIDE SEQUENCE</scope>
    <source>
        <strain evidence="2">CBS 578.67</strain>
    </source>
</reference>
<evidence type="ECO:0000313" key="3">
    <source>
        <dbReference type="EMBL" id="VFT95464.1"/>
    </source>
</evidence>
<evidence type="ECO:0000313" key="4">
    <source>
        <dbReference type="Proteomes" id="UP000332933"/>
    </source>
</evidence>
<reference evidence="3 4" key="1">
    <citation type="submission" date="2019-03" db="EMBL/GenBank/DDBJ databases">
        <authorList>
            <person name="Gaulin E."/>
            <person name="Dumas B."/>
        </authorList>
    </citation>
    <scope>NUCLEOTIDE SEQUENCE [LARGE SCALE GENOMIC DNA]</scope>
    <source>
        <strain evidence="3">CBS 568.67</strain>
    </source>
</reference>
<accession>A0A485LB35</accession>
<name>A0A485LB35_9STRA</name>
<sequence length="225" mass="24403">MEKFDDREVAVGGGAAQREGRAGGMARMKEFDNGQVSEHRGAVHGGGRARYKGSTENMEMAMLGGGVDAARRASSEGCVEKNVEDVEGAESRAEIGGRGGPKRRVDLEPLPDEGDVAVEDGQVQRKRARRRVHMQKERGGWHDGIDVISFDDQAVAVRGGDVPRREAEESGAVVVEAGHDGAAFNEVGAEVQCKSMLILHDHRAQWRDMEKHVVDGGRHMKVRGK</sequence>
<dbReference type="AlphaFoldDB" id="A0A485LB35"/>
<dbReference type="EMBL" id="VJMH01006408">
    <property type="protein sequence ID" value="KAF0689860.1"/>
    <property type="molecule type" value="Genomic_DNA"/>
</dbReference>
<organism evidence="3 4">
    <name type="scientific">Aphanomyces stellatus</name>
    <dbReference type="NCBI Taxonomy" id="120398"/>
    <lineage>
        <taxon>Eukaryota</taxon>
        <taxon>Sar</taxon>
        <taxon>Stramenopiles</taxon>
        <taxon>Oomycota</taxon>
        <taxon>Saprolegniomycetes</taxon>
        <taxon>Saprolegniales</taxon>
        <taxon>Verrucalvaceae</taxon>
        <taxon>Aphanomyces</taxon>
    </lineage>
</organism>
<dbReference type="Proteomes" id="UP000332933">
    <property type="component" value="Unassembled WGS sequence"/>
</dbReference>
<feature type="region of interest" description="Disordered" evidence="1">
    <location>
        <begin position="89"/>
        <end position="114"/>
    </location>
</feature>